<evidence type="ECO:0000256" key="6">
    <source>
        <dbReference type="ARBA" id="ARBA00023136"/>
    </source>
</evidence>
<dbReference type="InterPro" id="IPR040423">
    <property type="entry name" value="PEA_transferase"/>
</dbReference>
<evidence type="ECO:0000256" key="2">
    <source>
        <dbReference type="ARBA" id="ARBA00022475"/>
    </source>
</evidence>
<evidence type="ECO:0000313" key="11">
    <source>
        <dbReference type="Proteomes" id="UP000005508"/>
    </source>
</evidence>
<evidence type="ECO:0000256" key="8">
    <source>
        <dbReference type="SAM" id="Phobius"/>
    </source>
</evidence>
<protein>
    <submittedName>
        <fullName evidence="10">tRNA modification GTPase TrmE</fullName>
    </submittedName>
</protein>
<gene>
    <name evidence="10" type="ORF">SC1083_1719</name>
</gene>
<organism evidence="10 11">
    <name type="scientific">Aggregatibacter actinomycetemcomitans serotype e str. SC1083</name>
    <dbReference type="NCBI Taxonomy" id="907488"/>
    <lineage>
        <taxon>Bacteria</taxon>
        <taxon>Pseudomonadati</taxon>
        <taxon>Pseudomonadota</taxon>
        <taxon>Gammaproteobacteria</taxon>
        <taxon>Pasteurellales</taxon>
        <taxon>Pasteurellaceae</taxon>
        <taxon>Aggregatibacter</taxon>
    </lineage>
</organism>
<dbReference type="PATRIC" id="fig|907488.3.peg.1688"/>
<dbReference type="CDD" id="cd16017">
    <property type="entry name" value="LptA"/>
    <property type="match status" value="1"/>
</dbReference>
<dbReference type="PANTHER" id="PTHR30443:SF4">
    <property type="entry name" value="PHOSPHOETHANOLAMINE TRANSFERASE OPGE-RELATED"/>
    <property type="match status" value="1"/>
</dbReference>
<dbReference type="Gene3D" id="3.40.720.10">
    <property type="entry name" value="Alkaline Phosphatase, subunit A"/>
    <property type="match status" value="1"/>
</dbReference>
<evidence type="ECO:0000259" key="9">
    <source>
        <dbReference type="Pfam" id="PF00884"/>
    </source>
</evidence>
<dbReference type="AlphaFoldDB" id="G4AA46"/>
<dbReference type="InterPro" id="IPR000917">
    <property type="entry name" value="Sulfatase_N"/>
</dbReference>
<comment type="caution">
    <text evidence="10">The sequence shown here is derived from an EMBL/GenBank/DDBJ whole genome shotgun (WGS) entry which is preliminary data.</text>
</comment>
<comment type="similarity">
    <text evidence="7">Belongs to the phosphoethanolamine transferase family.</text>
</comment>
<reference evidence="10 11" key="1">
    <citation type="submission" date="2010-10" db="EMBL/GenBank/DDBJ databases">
        <authorList>
            <person name="Chen C."/>
            <person name="Kittichotirat W."/>
            <person name="Asikainen S."/>
            <person name="Bumgarner R."/>
        </authorList>
    </citation>
    <scope>NUCLEOTIDE SEQUENCE [LARGE SCALE GENOMIC DNA]</scope>
    <source>
        <strain evidence="10 11">SC1083</strain>
    </source>
</reference>
<dbReference type="GO" id="GO:0016776">
    <property type="term" value="F:phosphotransferase activity, phosphate group as acceptor"/>
    <property type="evidence" value="ECO:0007669"/>
    <property type="project" value="TreeGrafter"/>
</dbReference>
<feature type="transmembrane region" description="Helical" evidence="8">
    <location>
        <begin position="41"/>
        <end position="58"/>
    </location>
</feature>
<feature type="transmembrane region" description="Helical" evidence="8">
    <location>
        <begin position="115"/>
        <end position="134"/>
    </location>
</feature>
<dbReference type="EMBL" id="AEJM01000036">
    <property type="protein sequence ID" value="EGY33158.1"/>
    <property type="molecule type" value="Genomic_DNA"/>
</dbReference>
<feature type="transmembrane region" description="Helical" evidence="8">
    <location>
        <begin position="12"/>
        <end position="35"/>
    </location>
</feature>
<dbReference type="GO" id="GO:0005886">
    <property type="term" value="C:plasma membrane"/>
    <property type="evidence" value="ECO:0007669"/>
    <property type="project" value="UniProtKB-SubCell"/>
</dbReference>
<keyword evidence="4 8" id="KW-0812">Transmembrane</keyword>
<keyword evidence="3" id="KW-0808">Transferase</keyword>
<dbReference type="InterPro" id="IPR017850">
    <property type="entry name" value="Alkaline_phosphatase_core_sf"/>
</dbReference>
<evidence type="ECO:0000256" key="5">
    <source>
        <dbReference type="ARBA" id="ARBA00022989"/>
    </source>
</evidence>
<evidence type="ECO:0000313" key="10">
    <source>
        <dbReference type="EMBL" id="EGY33158.1"/>
    </source>
</evidence>
<keyword evidence="6 8" id="KW-0472">Membrane</keyword>
<proteinExistence type="inferred from homology"/>
<keyword evidence="5 8" id="KW-1133">Transmembrane helix</keyword>
<feature type="domain" description="Sulfatase N-terminal" evidence="9">
    <location>
        <begin position="231"/>
        <end position="498"/>
    </location>
</feature>
<dbReference type="PANTHER" id="PTHR30443">
    <property type="entry name" value="INNER MEMBRANE PROTEIN"/>
    <property type="match status" value="1"/>
</dbReference>
<dbReference type="Proteomes" id="UP000005508">
    <property type="component" value="Unassembled WGS sequence"/>
</dbReference>
<dbReference type="InterPro" id="IPR058130">
    <property type="entry name" value="PEA_transf_C"/>
</dbReference>
<evidence type="ECO:0000256" key="7">
    <source>
        <dbReference type="ARBA" id="ARBA00038481"/>
    </source>
</evidence>
<dbReference type="Pfam" id="PF00884">
    <property type="entry name" value="Sulfatase"/>
    <property type="match status" value="1"/>
</dbReference>
<sequence>MVMAMFQSKKFHFLYNDISFFLLLLLFAFLSHITLGILDHYANHILSIFALGVLLFTFKKHDNRLFLVAFVFIFAISFGYVPSGILYGPVSIGVIASVYETNFSETLGFFRAMPISIYFFTVLYVVLFIALLVINRHIHSNKKYRPAYYSLYLAAVVLSLYTPVNKLINHTDKAQPFTAAEFFKASDFYPMSFISNAVKVNNTYLTQRALLNDALTKTPEWDIVSVEPKYQNYVLIIGESMRRDYTSLYGYPQKTTPFLEQVNGLIFNLYVAAGPNTQPSLQRTLYRSTSNNEETVYTDNIISLAKLAHYKTYWLSNQGKVGEWDTMASRIGIQADESFFTKKGGYDSGNTPDTALLEPLKQLLNKDKDQTKLIVLHLIGSHPTFCAHLNGEEPKFHLVSREMSCYLDTLKQTDTLLAEINQILKAQNQSYSVIYFSDHGLAHLGEGKNLSMLNNKEYKQSYAVPFIRFSSDDTKRTVIKNPQSAFNFINGFAQWLGIKETHLSQEDFFNPKPQPIKVFNWRALVDYNSLKEDPAKK</sequence>
<feature type="transmembrane region" description="Helical" evidence="8">
    <location>
        <begin position="65"/>
        <end position="95"/>
    </location>
</feature>
<comment type="subcellular location">
    <subcellularLocation>
        <location evidence="1">Cell membrane</location>
        <topology evidence="1">Multi-pass membrane protein</topology>
    </subcellularLocation>
</comment>
<dbReference type="SUPFAM" id="SSF53649">
    <property type="entry name" value="Alkaline phosphatase-like"/>
    <property type="match status" value="1"/>
</dbReference>
<keyword evidence="2" id="KW-1003">Cell membrane</keyword>
<evidence type="ECO:0000256" key="1">
    <source>
        <dbReference type="ARBA" id="ARBA00004651"/>
    </source>
</evidence>
<name>G4AA46_AGGAC</name>
<accession>G4AA46</accession>
<feature type="transmembrane region" description="Helical" evidence="8">
    <location>
        <begin position="146"/>
        <end position="164"/>
    </location>
</feature>
<dbReference type="GO" id="GO:0009244">
    <property type="term" value="P:lipopolysaccharide core region biosynthetic process"/>
    <property type="evidence" value="ECO:0007669"/>
    <property type="project" value="TreeGrafter"/>
</dbReference>
<evidence type="ECO:0000256" key="4">
    <source>
        <dbReference type="ARBA" id="ARBA00022692"/>
    </source>
</evidence>
<evidence type="ECO:0000256" key="3">
    <source>
        <dbReference type="ARBA" id="ARBA00022679"/>
    </source>
</evidence>